<feature type="transmembrane region" description="Helical" evidence="5">
    <location>
        <begin position="57"/>
        <end position="75"/>
    </location>
</feature>
<feature type="transmembrane region" description="Helical" evidence="5">
    <location>
        <begin position="114"/>
        <end position="134"/>
    </location>
</feature>
<feature type="transmembrane region" description="Helical" evidence="5">
    <location>
        <begin position="82"/>
        <end position="102"/>
    </location>
</feature>
<dbReference type="InterPro" id="IPR027469">
    <property type="entry name" value="Cation_efflux_TMD_sf"/>
</dbReference>
<evidence type="ECO:0000256" key="1">
    <source>
        <dbReference type="ARBA" id="ARBA00004141"/>
    </source>
</evidence>
<feature type="domain" description="Cation efflux protein transmembrane" evidence="6">
    <location>
        <begin position="24"/>
        <end position="202"/>
    </location>
</feature>
<proteinExistence type="predicted"/>
<comment type="caution">
    <text evidence="7">The sequence shown here is derived from an EMBL/GenBank/DDBJ whole genome shotgun (WGS) entry which is preliminary data.</text>
</comment>
<dbReference type="AlphaFoldDB" id="A0A6L8MJL0"/>
<reference evidence="7 8" key="1">
    <citation type="submission" date="2019-12" db="EMBL/GenBank/DDBJ databases">
        <title>Novel species isolated from a subtropical stream in China.</title>
        <authorList>
            <person name="Lu H."/>
        </authorList>
    </citation>
    <scope>NUCLEOTIDE SEQUENCE [LARGE SCALE GENOMIC DNA]</scope>
    <source>
        <strain evidence="7 8">FT50W</strain>
    </source>
</reference>
<dbReference type="EMBL" id="WWCP01000012">
    <property type="protein sequence ID" value="MYM82754.1"/>
    <property type="molecule type" value="Genomic_DNA"/>
</dbReference>
<feature type="transmembrane region" description="Helical" evidence="5">
    <location>
        <begin position="177"/>
        <end position="195"/>
    </location>
</feature>
<evidence type="ECO:0000256" key="2">
    <source>
        <dbReference type="ARBA" id="ARBA00022692"/>
    </source>
</evidence>
<keyword evidence="3 5" id="KW-1133">Transmembrane helix</keyword>
<protein>
    <submittedName>
        <fullName evidence="7">Cation transporter</fullName>
    </submittedName>
</protein>
<dbReference type="GO" id="GO:0016020">
    <property type="term" value="C:membrane"/>
    <property type="evidence" value="ECO:0007669"/>
    <property type="project" value="UniProtKB-SubCell"/>
</dbReference>
<evidence type="ECO:0000256" key="5">
    <source>
        <dbReference type="SAM" id="Phobius"/>
    </source>
</evidence>
<organism evidence="7 8">
    <name type="scientific">Duganella lactea</name>
    <dbReference type="NCBI Taxonomy" id="2692173"/>
    <lineage>
        <taxon>Bacteria</taxon>
        <taxon>Pseudomonadati</taxon>
        <taxon>Pseudomonadota</taxon>
        <taxon>Betaproteobacteria</taxon>
        <taxon>Burkholderiales</taxon>
        <taxon>Oxalobacteraceae</taxon>
        <taxon>Telluria group</taxon>
        <taxon>Duganella</taxon>
    </lineage>
</organism>
<sequence length="205" mass="21183">MSGCCSGGCAPTKPVVDRRYRRILWIALVLNALMFCVELAGGLGGDSASLLADAVDFLGDAGNYALSLMVLAAAASSRARVALVKGWTMAAYGAFVLAKVAWDVATGSAPQPLVMGAIGFLALLVNGGVALLLYAYRDGDANMRSVWLCTRNDAIGNAAVMLAALGVFGAGRAWPDLAVALVMGFLAVSGAWQVIGQARRELRTA</sequence>
<evidence type="ECO:0000313" key="7">
    <source>
        <dbReference type="EMBL" id="MYM82754.1"/>
    </source>
</evidence>
<evidence type="ECO:0000259" key="6">
    <source>
        <dbReference type="Pfam" id="PF01545"/>
    </source>
</evidence>
<evidence type="ECO:0000313" key="8">
    <source>
        <dbReference type="Proteomes" id="UP000474565"/>
    </source>
</evidence>
<comment type="subcellular location">
    <subcellularLocation>
        <location evidence="1">Membrane</location>
        <topology evidence="1">Multi-pass membrane protein</topology>
    </subcellularLocation>
</comment>
<dbReference type="InterPro" id="IPR058533">
    <property type="entry name" value="Cation_efflux_TM"/>
</dbReference>
<accession>A0A6L8MJL0</accession>
<dbReference type="Gene3D" id="1.20.1510.10">
    <property type="entry name" value="Cation efflux protein transmembrane domain"/>
    <property type="match status" value="1"/>
</dbReference>
<dbReference type="GO" id="GO:0008324">
    <property type="term" value="F:monoatomic cation transmembrane transporter activity"/>
    <property type="evidence" value="ECO:0007669"/>
    <property type="project" value="InterPro"/>
</dbReference>
<dbReference type="Proteomes" id="UP000474565">
    <property type="component" value="Unassembled WGS sequence"/>
</dbReference>
<dbReference type="RefSeq" id="WP_161019676.1">
    <property type="nucleotide sequence ID" value="NZ_WWCP01000012.1"/>
</dbReference>
<keyword evidence="2 5" id="KW-0812">Transmembrane</keyword>
<evidence type="ECO:0000256" key="3">
    <source>
        <dbReference type="ARBA" id="ARBA00022989"/>
    </source>
</evidence>
<dbReference type="SUPFAM" id="SSF161111">
    <property type="entry name" value="Cation efflux protein transmembrane domain-like"/>
    <property type="match status" value="1"/>
</dbReference>
<evidence type="ECO:0000256" key="4">
    <source>
        <dbReference type="ARBA" id="ARBA00023136"/>
    </source>
</evidence>
<gene>
    <name evidence="7" type="ORF">GTP44_12400</name>
</gene>
<feature type="transmembrane region" description="Helical" evidence="5">
    <location>
        <begin position="154"/>
        <end position="171"/>
    </location>
</feature>
<keyword evidence="4 5" id="KW-0472">Membrane</keyword>
<name>A0A6L8MJL0_9BURK</name>
<dbReference type="Pfam" id="PF01545">
    <property type="entry name" value="Cation_efflux"/>
    <property type="match status" value="1"/>
</dbReference>
<feature type="transmembrane region" description="Helical" evidence="5">
    <location>
        <begin position="23"/>
        <end position="45"/>
    </location>
</feature>